<dbReference type="Gene3D" id="2.70.220.10">
    <property type="entry name" value="Ganglioside GM2 activator"/>
    <property type="match status" value="1"/>
</dbReference>
<sequence length="260" mass="30036">MDSQPSTSRHRHVPLTEEQLKFYAENSNNEEFWKEMCSDSEDDDQVGEKDGENDEISAKKYEELNTSYEETVDDALHSYMFSMLLIVGGCVCTEGFHLPFERTVKIDRFLNCPEHPTLPISFEDIHFTPVRKTYYISGKIIASRKISTKLKLVLKFERCKSKDSWDSCEPYNDLQIKNICEMTFSKFKPWSPFVSSLKPAMDCPLEKGTYVCQNGTFDGDALSVFPLSGWFWKVYAKVFETDESPKLVMCTYVEGQITNM</sequence>
<comment type="caution">
    <text evidence="2">The sequence shown here is derived from an EMBL/GenBank/DDBJ whole genome shotgun (WGS) entry which is preliminary data.</text>
</comment>
<proteinExistence type="predicted"/>
<name>A0AAN7P019_9COLE</name>
<dbReference type="InterPro" id="IPR036846">
    <property type="entry name" value="GM2-AP_sf"/>
</dbReference>
<evidence type="ECO:0000256" key="1">
    <source>
        <dbReference type="ARBA" id="ARBA00022729"/>
    </source>
</evidence>
<gene>
    <name evidence="2" type="ORF">RN001_016202</name>
</gene>
<reference evidence="3" key="1">
    <citation type="submission" date="2023-01" db="EMBL/GenBank/DDBJ databases">
        <title>Key to firefly adult light organ development and bioluminescence: homeobox transcription factors regulate luciferase expression and transportation to peroxisome.</title>
        <authorList>
            <person name="Fu X."/>
        </authorList>
    </citation>
    <scope>NUCLEOTIDE SEQUENCE [LARGE SCALE GENOMIC DNA]</scope>
</reference>
<dbReference type="Proteomes" id="UP001353858">
    <property type="component" value="Unassembled WGS sequence"/>
</dbReference>
<keyword evidence="3" id="KW-1185">Reference proteome</keyword>
<organism evidence="2 3">
    <name type="scientific">Aquatica leii</name>
    <dbReference type="NCBI Taxonomy" id="1421715"/>
    <lineage>
        <taxon>Eukaryota</taxon>
        <taxon>Metazoa</taxon>
        <taxon>Ecdysozoa</taxon>
        <taxon>Arthropoda</taxon>
        <taxon>Hexapoda</taxon>
        <taxon>Insecta</taxon>
        <taxon>Pterygota</taxon>
        <taxon>Neoptera</taxon>
        <taxon>Endopterygota</taxon>
        <taxon>Coleoptera</taxon>
        <taxon>Polyphaga</taxon>
        <taxon>Elateriformia</taxon>
        <taxon>Elateroidea</taxon>
        <taxon>Lampyridae</taxon>
        <taxon>Luciolinae</taxon>
        <taxon>Aquatica</taxon>
    </lineage>
</organism>
<keyword evidence="1" id="KW-0732">Signal</keyword>
<evidence type="ECO:0000313" key="2">
    <source>
        <dbReference type="EMBL" id="KAK4872078.1"/>
    </source>
</evidence>
<dbReference type="AlphaFoldDB" id="A0AAN7P019"/>
<dbReference type="EMBL" id="JARPUR010000008">
    <property type="protein sequence ID" value="KAK4872078.1"/>
    <property type="molecule type" value="Genomic_DNA"/>
</dbReference>
<protein>
    <submittedName>
        <fullName evidence="2">Uncharacterized protein</fullName>
    </submittedName>
</protein>
<evidence type="ECO:0000313" key="3">
    <source>
        <dbReference type="Proteomes" id="UP001353858"/>
    </source>
</evidence>
<accession>A0AAN7P019</accession>